<keyword evidence="1" id="KW-0472">Membrane</keyword>
<comment type="caution">
    <text evidence="2">The sequence shown here is derived from an EMBL/GenBank/DDBJ whole genome shotgun (WGS) entry which is preliminary data.</text>
</comment>
<evidence type="ECO:0000313" key="3">
    <source>
        <dbReference type="Proteomes" id="UP001524642"/>
    </source>
</evidence>
<proteinExistence type="predicted"/>
<dbReference type="EMBL" id="JANJOU010000003">
    <property type="protein sequence ID" value="MCR0981597.1"/>
    <property type="molecule type" value="Genomic_DNA"/>
</dbReference>
<dbReference type="RefSeq" id="WP_257715266.1">
    <property type="nucleotide sequence ID" value="NZ_JANJOU010000003.1"/>
</dbReference>
<evidence type="ECO:0000313" key="2">
    <source>
        <dbReference type="EMBL" id="MCR0981597.1"/>
    </source>
</evidence>
<protein>
    <submittedName>
        <fullName evidence="2">Uncharacterized protein</fullName>
    </submittedName>
</protein>
<organism evidence="2 3">
    <name type="scientific">Roseomonas populi</name>
    <dbReference type="NCBI Taxonomy" id="3121582"/>
    <lineage>
        <taxon>Bacteria</taxon>
        <taxon>Pseudomonadati</taxon>
        <taxon>Pseudomonadota</taxon>
        <taxon>Alphaproteobacteria</taxon>
        <taxon>Acetobacterales</taxon>
        <taxon>Roseomonadaceae</taxon>
        <taxon>Roseomonas</taxon>
    </lineage>
</organism>
<keyword evidence="1" id="KW-1133">Transmembrane helix</keyword>
<accession>A0ABT1X0G8</accession>
<feature type="transmembrane region" description="Helical" evidence="1">
    <location>
        <begin position="21"/>
        <end position="49"/>
    </location>
</feature>
<keyword evidence="3" id="KW-1185">Reference proteome</keyword>
<gene>
    <name evidence="2" type="ORF">NRP21_06010</name>
</gene>
<keyword evidence="1" id="KW-0812">Transmembrane</keyword>
<evidence type="ECO:0000256" key="1">
    <source>
        <dbReference type="SAM" id="Phobius"/>
    </source>
</evidence>
<sequence>MPQGLPPGIGPGRPNRLGRTGLIILVVVTLVAWAPVLSVLFTAAVAGALDCRVHEGFINPCPSPVGDLGELLYATGVMGWLMLATAPFMLATGVIWPVLLLAWIWRRIRR</sequence>
<name>A0ABT1X0G8_9PROT</name>
<dbReference type="Proteomes" id="UP001524642">
    <property type="component" value="Unassembled WGS sequence"/>
</dbReference>
<reference evidence="2 3" key="1">
    <citation type="submission" date="2022-06" db="EMBL/GenBank/DDBJ databases">
        <title>Roseomonas CN29.</title>
        <authorList>
            <person name="Cheng Y."/>
            <person name="He X."/>
        </authorList>
    </citation>
    <scope>NUCLEOTIDE SEQUENCE [LARGE SCALE GENOMIC DNA]</scope>
    <source>
        <strain evidence="2 3">CN29</strain>
    </source>
</reference>
<feature type="transmembrane region" description="Helical" evidence="1">
    <location>
        <begin position="80"/>
        <end position="105"/>
    </location>
</feature>